<dbReference type="SMART" id="SM00448">
    <property type="entry name" value="REC"/>
    <property type="match status" value="1"/>
</dbReference>
<dbReference type="InterPro" id="IPR025943">
    <property type="entry name" value="Sigma_54_int_dom_ATP-bd_2"/>
</dbReference>
<reference evidence="9 10" key="1">
    <citation type="submission" date="2017-02" db="EMBL/GenBank/DDBJ databases">
        <title>Genomic diversity within the haloalkaliphilic genus Thioalkalivibrio.</title>
        <authorList>
            <person name="Ahn A.-C."/>
            <person name="Meier-Kolthoff J."/>
            <person name="Overmars L."/>
            <person name="Richter M."/>
            <person name="Woyke T."/>
            <person name="Sorokin D.Y."/>
            <person name="Muyzer G."/>
        </authorList>
    </citation>
    <scope>NUCLEOTIDE SEQUENCE [LARGE SCALE GENOMIC DNA]</scope>
    <source>
        <strain evidence="9 10">ALJD</strain>
    </source>
</reference>
<keyword evidence="1" id="KW-0547">Nucleotide-binding</keyword>
<evidence type="ECO:0000256" key="6">
    <source>
        <dbReference type="PROSITE-ProRule" id="PRU00169"/>
    </source>
</evidence>
<dbReference type="EMBL" id="MVBK01000030">
    <property type="protein sequence ID" value="OOG26166.1"/>
    <property type="molecule type" value="Genomic_DNA"/>
</dbReference>
<dbReference type="Proteomes" id="UP000189462">
    <property type="component" value="Unassembled WGS sequence"/>
</dbReference>
<accession>A0A1V3NN32</accession>
<dbReference type="InterPro" id="IPR027417">
    <property type="entry name" value="P-loop_NTPase"/>
</dbReference>
<dbReference type="RefSeq" id="WP_077278102.1">
    <property type="nucleotide sequence ID" value="NZ_MVBK01000030.1"/>
</dbReference>
<dbReference type="InterPro" id="IPR011006">
    <property type="entry name" value="CheY-like_superfamily"/>
</dbReference>
<dbReference type="PROSITE" id="PS50110">
    <property type="entry name" value="RESPONSE_REGULATORY"/>
    <property type="match status" value="1"/>
</dbReference>
<keyword evidence="2" id="KW-0067">ATP-binding</keyword>
<dbReference type="InterPro" id="IPR002078">
    <property type="entry name" value="Sigma_54_int"/>
</dbReference>
<keyword evidence="3" id="KW-0805">Transcription regulation</keyword>
<organism evidence="9 10">
    <name type="scientific">Thioalkalivibrio denitrificans</name>
    <dbReference type="NCBI Taxonomy" id="108003"/>
    <lineage>
        <taxon>Bacteria</taxon>
        <taxon>Pseudomonadati</taxon>
        <taxon>Pseudomonadota</taxon>
        <taxon>Gammaproteobacteria</taxon>
        <taxon>Chromatiales</taxon>
        <taxon>Ectothiorhodospiraceae</taxon>
        <taxon>Thioalkalivibrio</taxon>
    </lineage>
</organism>
<keyword evidence="5" id="KW-0804">Transcription</keyword>
<dbReference type="CDD" id="cd00009">
    <property type="entry name" value="AAA"/>
    <property type="match status" value="1"/>
</dbReference>
<evidence type="ECO:0000256" key="4">
    <source>
        <dbReference type="ARBA" id="ARBA00023125"/>
    </source>
</evidence>
<evidence type="ECO:0000313" key="10">
    <source>
        <dbReference type="Proteomes" id="UP000189462"/>
    </source>
</evidence>
<dbReference type="Pfam" id="PF00072">
    <property type="entry name" value="Response_reg"/>
    <property type="match status" value="1"/>
</dbReference>
<dbReference type="PANTHER" id="PTHR32071:SF117">
    <property type="entry name" value="PTS-DEPENDENT DIHYDROXYACETONE KINASE OPERON REGULATORY PROTEIN-RELATED"/>
    <property type="match status" value="1"/>
</dbReference>
<name>A0A1V3NN32_9GAMM</name>
<dbReference type="GO" id="GO:0003677">
    <property type="term" value="F:DNA binding"/>
    <property type="evidence" value="ECO:0007669"/>
    <property type="project" value="UniProtKB-KW"/>
</dbReference>
<dbReference type="FunFam" id="3.40.50.300:FF:000006">
    <property type="entry name" value="DNA-binding transcriptional regulator NtrC"/>
    <property type="match status" value="1"/>
</dbReference>
<dbReference type="GO" id="GO:0006355">
    <property type="term" value="P:regulation of DNA-templated transcription"/>
    <property type="evidence" value="ECO:0007669"/>
    <property type="project" value="InterPro"/>
</dbReference>
<dbReference type="PROSITE" id="PS00675">
    <property type="entry name" value="SIGMA54_INTERACT_1"/>
    <property type="match status" value="1"/>
</dbReference>
<keyword evidence="10" id="KW-1185">Reference proteome</keyword>
<dbReference type="GO" id="GO:0000160">
    <property type="term" value="P:phosphorelay signal transduction system"/>
    <property type="evidence" value="ECO:0007669"/>
    <property type="project" value="InterPro"/>
</dbReference>
<evidence type="ECO:0000256" key="3">
    <source>
        <dbReference type="ARBA" id="ARBA00023015"/>
    </source>
</evidence>
<dbReference type="InterPro" id="IPR001789">
    <property type="entry name" value="Sig_transdc_resp-reg_receiver"/>
</dbReference>
<dbReference type="Gene3D" id="3.40.50.300">
    <property type="entry name" value="P-loop containing nucleotide triphosphate hydrolases"/>
    <property type="match status" value="1"/>
</dbReference>
<dbReference type="GO" id="GO:0005524">
    <property type="term" value="F:ATP binding"/>
    <property type="evidence" value="ECO:0007669"/>
    <property type="project" value="UniProtKB-KW"/>
</dbReference>
<proteinExistence type="predicted"/>
<feature type="domain" description="Sigma-54 factor interaction" evidence="7">
    <location>
        <begin position="138"/>
        <end position="367"/>
    </location>
</feature>
<evidence type="ECO:0000259" key="7">
    <source>
        <dbReference type="PROSITE" id="PS50045"/>
    </source>
</evidence>
<comment type="caution">
    <text evidence="9">The sequence shown here is derived from an EMBL/GenBank/DDBJ whole genome shotgun (WGS) entry which is preliminary data.</text>
</comment>
<dbReference type="InterPro" id="IPR003593">
    <property type="entry name" value="AAA+_ATPase"/>
</dbReference>
<evidence type="ECO:0000256" key="5">
    <source>
        <dbReference type="ARBA" id="ARBA00023163"/>
    </source>
</evidence>
<evidence type="ECO:0000313" key="9">
    <source>
        <dbReference type="EMBL" id="OOG26166.1"/>
    </source>
</evidence>
<dbReference type="PROSITE" id="PS00676">
    <property type="entry name" value="SIGMA54_INTERACT_2"/>
    <property type="match status" value="1"/>
</dbReference>
<dbReference type="Gene3D" id="1.10.8.60">
    <property type="match status" value="1"/>
</dbReference>
<evidence type="ECO:0000256" key="2">
    <source>
        <dbReference type="ARBA" id="ARBA00022840"/>
    </source>
</evidence>
<keyword evidence="6" id="KW-0597">Phosphoprotein</keyword>
<dbReference type="PROSITE" id="PS50045">
    <property type="entry name" value="SIGMA54_INTERACT_4"/>
    <property type="match status" value="1"/>
</dbReference>
<dbReference type="InterPro" id="IPR025662">
    <property type="entry name" value="Sigma_54_int_dom_ATP-bd_1"/>
</dbReference>
<protein>
    <submittedName>
        <fullName evidence="9">Response regulator</fullName>
    </submittedName>
</protein>
<dbReference type="SUPFAM" id="SSF52540">
    <property type="entry name" value="P-loop containing nucleoside triphosphate hydrolases"/>
    <property type="match status" value="1"/>
</dbReference>
<gene>
    <name evidence="9" type="ORF">B1C78_05290</name>
</gene>
<dbReference type="OrthoDB" id="9804019at2"/>
<evidence type="ECO:0000256" key="1">
    <source>
        <dbReference type="ARBA" id="ARBA00022741"/>
    </source>
</evidence>
<evidence type="ECO:0000259" key="8">
    <source>
        <dbReference type="PROSITE" id="PS50110"/>
    </source>
</evidence>
<dbReference type="InterPro" id="IPR058031">
    <property type="entry name" value="AAA_lid_NorR"/>
</dbReference>
<dbReference type="PANTHER" id="PTHR32071">
    <property type="entry name" value="TRANSCRIPTIONAL REGULATORY PROTEIN"/>
    <property type="match status" value="1"/>
</dbReference>
<dbReference type="SMART" id="SM00382">
    <property type="entry name" value="AAA"/>
    <property type="match status" value="1"/>
</dbReference>
<feature type="modified residue" description="4-aspartylphosphate" evidence="6">
    <location>
        <position position="52"/>
    </location>
</feature>
<dbReference type="Pfam" id="PF00158">
    <property type="entry name" value="Sigma54_activat"/>
    <property type="match status" value="1"/>
</dbReference>
<dbReference type="Pfam" id="PF25601">
    <property type="entry name" value="AAA_lid_14"/>
    <property type="match status" value="1"/>
</dbReference>
<feature type="domain" description="Response regulatory" evidence="8">
    <location>
        <begin position="3"/>
        <end position="113"/>
    </location>
</feature>
<dbReference type="InterPro" id="IPR025944">
    <property type="entry name" value="Sigma_54_int_dom_CS"/>
</dbReference>
<dbReference type="Gene3D" id="3.40.50.2300">
    <property type="match status" value="1"/>
</dbReference>
<dbReference type="CDD" id="cd00156">
    <property type="entry name" value="REC"/>
    <property type="match status" value="1"/>
</dbReference>
<dbReference type="STRING" id="108003.B1C78_05290"/>
<dbReference type="SUPFAM" id="SSF52172">
    <property type="entry name" value="CheY-like"/>
    <property type="match status" value="1"/>
</dbReference>
<dbReference type="PROSITE" id="PS00688">
    <property type="entry name" value="SIGMA54_INTERACT_3"/>
    <property type="match status" value="1"/>
</dbReference>
<dbReference type="AlphaFoldDB" id="A0A1V3NN32"/>
<sequence>MRHIHIVEDESVIRHALRRLLEREGYRVSDSGSLAEARNLCREQNHDLVISDLRLPDGEGTELLEDCGDVPVLIMTSYASVRSAVEAMKRGAVDYIAKPFDHDEVLLCVDRIIKQHSLEQENARLRSDLDAVYPVQGMVGTSPTMRAVCSTVEKVAPTDTTVLIRGESGTGKELVARALHEKSPRVDGPIIAVNCATIPEGLVESELFGHEKGAFTGAARAHRGLVEAANEGTLFLDEIGELTLAAQSRLLRVLQDGEIRRVGATGSRRVNVRLVAATHRDLEKMVRDGLFREDLYYRLKVMEIQLPPLRERREDIPELSRFLLTKVCKRLRRPEPELTAGALAALAQHDWPGNVRELENAIERAVILSDGAPVTEDHLALPGGSAPGGHSPELSLDEYFRRFVLDNQGHMTETELARRLGISRKALWERRTRMGIPRKAG</sequence>
<keyword evidence="4" id="KW-0238">DNA-binding</keyword>